<keyword evidence="3" id="KW-0812">Transmembrane</keyword>
<dbReference type="Pfam" id="PF15112">
    <property type="entry name" value="DUF4559"/>
    <property type="match status" value="1"/>
</dbReference>
<dbReference type="InterPro" id="IPR002110">
    <property type="entry name" value="Ankyrin_rpt"/>
</dbReference>
<name>A0A6J8A9G2_MYTCO</name>
<dbReference type="Pfam" id="PF12796">
    <property type="entry name" value="Ank_2"/>
    <property type="match status" value="2"/>
</dbReference>
<evidence type="ECO:0000313" key="6">
    <source>
        <dbReference type="EMBL" id="CAC5364563.1"/>
    </source>
</evidence>
<dbReference type="AlphaFoldDB" id="A0A6J8A9G2"/>
<dbReference type="InterPro" id="IPR056884">
    <property type="entry name" value="NPHP3-like_N"/>
</dbReference>
<dbReference type="EMBL" id="CACVKT020001009">
    <property type="protein sequence ID" value="CAC5364563.1"/>
    <property type="molecule type" value="Genomic_DNA"/>
</dbReference>
<keyword evidence="3" id="KW-1133">Transmembrane helix</keyword>
<evidence type="ECO:0000313" key="7">
    <source>
        <dbReference type="Proteomes" id="UP000507470"/>
    </source>
</evidence>
<evidence type="ECO:0000259" key="4">
    <source>
        <dbReference type="Pfam" id="PF24883"/>
    </source>
</evidence>
<proteinExistence type="predicted"/>
<accession>A0A6J8A9G2</accession>
<dbReference type="PANTHER" id="PTHR24198">
    <property type="entry name" value="ANKYRIN REPEAT AND PROTEIN KINASE DOMAIN-CONTAINING PROTEIN"/>
    <property type="match status" value="1"/>
</dbReference>
<dbReference type="Gene3D" id="1.25.40.20">
    <property type="entry name" value="Ankyrin repeat-containing domain"/>
    <property type="match status" value="2"/>
</dbReference>
<keyword evidence="7" id="KW-1185">Reference proteome</keyword>
<dbReference type="InterPro" id="IPR036770">
    <property type="entry name" value="Ankyrin_rpt-contain_sf"/>
</dbReference>
<feature type="domain" description="TANC1/2-like winged helix" evidence="5">
    <location>
        <begin position="594"/>
        <end position="738"/>
    </location>
</feature>
<evidence type="ECO:0000256" key="1">
    <source>
        <dbReference type="ARBA" id="ARBA00022737"/>
    </source>
</evidence>
<keyword evidence="3" id="KW-0472">Membrane</keyword>
<evidence type="ECO:0000256" key="3">
    <source>
        <dbReference type="SAM" id="Phobius"/>
    </source>
</evidence>
<sequence>METIIRHVDYQNFDNYITICLGLHLFTIGVYDFVVDKIKTEHNKLYTICASGTRTKRNCSKRFKMFKDWCQSCSKWKTELKKLKSDECRHWKIINWSQLSSLDWPQSIDEMAKVFVKNTSIHYRDGVFYDIGAVMSILTNMNIFAFDKITLKDIIRIRNDYYGHNYRTSIYDAEKNIFFEKLLHFIRLPTVCGYQSARKYTLALEELQNTEHLSQKLLKKLLDKNCLNNVRDVLLHNVQRYVSLEKAIVSQDEMTGNNKIYADFKSRLDKFIVLEEITEGRRKYFFEILTKFKIRNNHLFRLLLFTTLFVVLMRPTADQTGCMSMRFQHHWMSTIDFDFYIRELNSSSIIERVWLEPLLISALKTQTHVLLSAHLGYGKTTIVSQILCAEVYSPWHHLRTMAVAYHMCRFNHKDSILSDIFIRNLAGNIVKDVPELGNAILADVYAIDYLDFKCDKDTFSCLEIVIFAPLKHIQTDKKYLIITDALDECDTPMGNDLYDLLSKKLSDFPSFFQFLFTSRKIHRVLYEFKTLQNVMEIDLESYTERNILDAQRFIEITSNLTEEIKTNISCDLSKVHKTLENIYHINLKRILGTTSTTFDDWNALFEVLCAAANPIDLNELFLIAGLDDDKRRTFSILLGNELSHFLEHSNGKLSFQHKAFKEFLTKDSRKHMLFYTNETKGHKHFSNYYLHINTSQNQIDTKVLLDIAYHVALTYNKQIVNEFLQFYCARLKDCEILNIMARDVNCYDTANLVIHLINKSGLISSNMASAAFISSANGNHKTLRALLENNVYFKSKYNHVVEHTMKGAELVHMCKFVFFCGYSIFQIAAQRGYVEIVDYLLKKYPYMLYEQNSIRLNAFQLAAENGQTNIVKLFLDINSSLADPHSLYYASQQGHDEIVSLLLNYVNDTCLPCNGSMYWLLTLSIRKQIDVTLPVEALDTNSFYFRSLDIIQFDEMRRNIILLDDRRLLTCESALNAAVRKGHLRIVKLLLEEEVNALHCTMFDGSTSLMTAAKFDQAELFRYLHDYGGNLSCRCKNNLSYEDKIEKTELALLKEKKCPENGSLAHLLAIYNSYGIIKHLLNTGFYHWETNDTNGLTPSHYAFCCNSNNFIKLVVFADKDTAHLYLNSKSNNGSTPYHSAAVCRSLILSHYVDTSVKTLPDKVDNNNRSILHYGLMQPVSQEDTN</sequence>
<feature type="domain" description="Nephrocystin 3-like N-terminal" evidence="4">
    <location>
        <begin position="367"/>
        <end position="519"/>
    </location>
</feature>
<dbReference type="SMART" id="SM00248">
    <property type="entry name" value="ANK"/>
    <property type="match status" value="8"/>
</dbReference>
<dbReference type="Pfam" id="PF24883">
    <property type="entry name" value="NPHP3_N"/>
    <property type="match status" value="1"/>
</dbReference>
<dbReference type="SUPFAM" id="SSF48403">
    <property type="entry name" value="Ankyrin repeat"/>
    <property type="match status" value="2"/>
</dbReference>
<dbReference type="Pfam" id="PF25521">
    <property type="entry name" value="WHD_TANC1"/>
    <property type="match status" value="1"/>
</dbReference>
<feature type="transmembrane region" description="Helical" evidence="3">
    <location>
        <begin position="16"/>
        <end position="35"/>
    </location>
</feature>
<gene>
    <name evidence="6" type="ORF">MCOR_5564</name>
</gene>
<organism evidence="6 7">
    <name type="scientific">Mytilus coruscus</name>
    <name type="common">Sea mussel</name>
    <dbReference type="NCBI Taxonomy" id="42192"/>
    <lineage>
        <taxon>Eukaryota</taxon>
        <taxon>Metazoa</taxon>
        <taxon>Spiralia</taxon>
        <taxon>Lophotrochozoa</taxon>
        <taxon>Mollusca</taxon>
        <taxon>Bivalvia</taxon>
        <taxon>Autobranchia</taxon>
        <taxon>Pteriomorphia</taxon>
        <taxon>Mytilida</taxon>
        <taxon>Mytiloidea</taxon>
        <taxon>Mytilidae</taxon>
        <taxon>Mytilinae</taxon>
        <taxon>Mytilus</taxon>
    </lineage>
</organism>
<evidence type="ECO:0000256" key="2">
    <source>
        <dbReference type="ARBA" id="ARBA00023043"/>
    </source>
</evidence>
<dbReference type="Proteomes" id="UP000507470">
    <property type="component" value="Unassembled WGS sequence"/>
</dbReference>
<evidence type="ECO:0000259" key="5">
    <source>
        <dbReference type="Pfam" id="PF25521"/>
    </source>
</evidence>
<dbReference type="InterPro" id="IPR027897">
    <property type="entry name" value="DUF4559"/>
</dbReference>
<reference evidence="6 7" key="1">
    <citation type="submission" date="2020-06" db="EMBL/GenBank/DDBJ databases">
        <authorList>
            <person name="Li R."/>
            <person name="Bekaert M."/>
        </authorList>
    </citation>
    <scope>NUCLEOTIDE SEQUENCE [LARGE SCALE GENOMIC DNA]</scope>
    <source>
        <strain evidence="7">wild</strain>
    </source>
</reference>
<dbReference type="InterPro" id="IPR058056">
    <property type="entry name" value="WH_TANC1/2"/>
</dbReference>
<dbReference type="OrthoDB" id="5989012at2759"/>
<keyword evidence="2" id="KW-0040">ANK repeat</keyword>
<keyword evidence="1" id="KW-0677">Repeat</keyword>
<protein>
    <submittedName>
        <fullName evidence="6">ANKRD50</fullName>
    </submittedName>
</protein>
<feature type="transmembrane region" description="Helical" evidence="3">
    <location>
        <begin position="299"/>
        <end position="317"/>
    </location>
</feature>
<dbReference type="PANTHER" id="PTHR24198:SF165">
    <property type="entry name" value="ANKYRIN REPEAT-CONTAINING PROTEIN-RELATED"/>
    <property type="match status" value="1"/>
</dbReference>